<reference evidence="1 2" key="1">
    <citation type="journal article" date="2018" name="Emerg. Microbes Infect.">
        <title>Genomic analysis of oral Campylobacter concisus strains identified a potential bacterial molecular marker associated with active Crohn's disease.</title>
        <authorList>
            <person name="Liu F."/>
            <person name="Ma R."/>
            <person name="Tay C.Y.A."/>
            <person name="Octavia S."/>
            <person name="Lan R."/>
            <person name="Chung H.K.L."/>
            <person name="Riordan S.M."/>
            <person name="Grimm M.C."/>
            <person name="Leong R.W."/>
            <person name="Tanaka M.M."/>
            <person name="Connor S."/>
            <person name="Zhang L."/>
        </authorList>
    </citation>
    <scope>NUCLEOTIDE SEQUENCE [LARGE SCALE GENOMIC DNA]</scope>
    <source>
        <strain evidence="1 2">P1CDO2</strain>
    </source>
</reference>
<evidence type="ECO:0000313" key="2">
    <source>
        <dbReference type="Proteomes" id="UP000594508"/>
    </source>
</evidence>
<sequence>MQIHKKVLVKKTRYDLNMSVENASRFEQLCEAYEMKKSDMADFIIENFCKGNPRYKQYLVNLNIKKEEFRKKVENDMSLFGTN</sequence>
<accession>A0A7S9REB1</accession>
<evidence type="ECO:0000313" key="1">
    <source>
        <dbReference type="EMBL" id="QPH90182.1"/>
    </source>
</evidence>
<dbReference type="EMBL" id="CP060707">
    <property type="protein sequence ID" value="QPH90182.1"/>
    <property type="molecule type" value="Genomic_DNA"/>
</dbReference>
<proteinExistence type="predicted"/>
<protein>
    <submittedName>
        <fullName evidence="1">Gag protein</fullName>
    </submittedName>
</protein>
<dbReference type="Proteomes" id="UP000594508">
    <property type="component" value="Chromosome"/>
</dbReference>
<gene>
    <name evidence="1" type="ORF">CVT00_01160</name>
</gene>
<name>A0A7S9REB1_9BACT</name>
<dbReference type="RefSeq" id="WP_107915634.1">
    <property type="nucleotide sequence ID" value="NZ_CP060707.1"/>
</dbReference>
<organism evidence="1 2">
    <name type="scientific">Campylobacter concisus</name>
    <dbReference type="NCBI Taxonomy" id="199"/>
    <lineage>
        <taxon>Bacteria</taxon>
        <taxon>Pseudomonadati</taxon>
        <taxon>Campylobacterota</taxon>
        <taxon>Epsilonproteobacteria</taxon>
        <taxon>Campylobacterales</taxon>
        <taxon>Campylobacteraceae</taxon>
        <taxon>Campylobacter</taxon>
    </lineage>
</organism>
<dbReference type="AlphaFoldDB" id="A0A7S9REB1"/>